<proteinExistence type="predicted"/>
<sequence length="51" mass="6109">MSKRYEIGKTDKPFIMFADGYGSYSFDNFVDKMKINVIIQTFRDFTHKYIT</sequence>
<gene>
    <name evidence="1" type="ORF">VroAM7_48760</name>
</gene>
<evidence type="ECO:0000313" key="2">
    <source>
        <dbReference type="Proteomes" id="UP000315115"/>
    </source>
</evidence>
<accession>A0A510IES3</accession>
<evidence type="ECO:0000313" key="1">
    <source>
        <dbReference type="EMBL" id="BBL92223.1"/>
    </source>
</evidence>
<geneLocation type="plasmid" evidence="2">
    <name>pam7 dna</name>
</geneLocation>
<protein>
    <submittedName>
        <fullName evidence="1">Uncharacterized protein</fullName>
    </submittedName>
</protein>
<organism evidence="1 2">
    <name type="scientific">Vibrio rotiferianus</name>
    <dbReference type="NCBI Taxonomy" id="190895"/>
    <lineage>
        <taxon>Bacteria</taxon>
        <taxon>Pseudomonadati</taxon>
        <taxon>Pseudomonadota</taxon>
        <taxon>Gammaproteobacteria</taxon>
        <taxon>Vibrionales</taxon>
        <taxon>Vibrionaceae</taxon>
        <taxon>Vibrio</taxon>
    </lineage>
</organism>
<dbReference type="EMBL" id="AP019800">
    <property type="protein sequence ID" value="BBL92223.1"/>
    <property type="molecule type" value="Genomic_DNA"/>
</dbReference>
<dbReference type="Proteomes" id="UP000315115">
    <property type="component" value="Plasmid pAM7"/>
</dbReference>
<reference evidence="2" key="1">
    <citation type="submission" date="2019-07" db="EMBL/GenBank/DDBJ databases">
        <title>Complete Genome Sequences of Vibrion rotiferianus strain AM7.</title>
        <authorList>
            <person name="Miyazaki K."/>
            <person name="Wiseschart A."/>
            <person name="Pootanakit K."/>
            <person name="Ishimori K."/>
            <person name="Kitahara K."/>
        </authorList>
    </citation>
    <scope>NUCLEOTIDE SEQUENCE [LARGE SCALE GENOMIC DNA]</scope>
    <source>
        <strain evidence="2">AM7</strain>
        <plasmid evidence="2">pam7 dna</plasmid>
    </source>
</reference>
<dbReference type="AlphaFoldDB" id="A0A510IES3"/>
<name>A0A510IES3_9VIBR</name>
<keyword evidence="1" id="KW-0614">Plasmid</keyword>